<dbReference type="InterPro" id="IPR010982">
    <property type="entry name" value="Lambda_DNA-bd_dom_sf"/>
</dbReference>
<evidence type="ECO:0000259" key="4">
    <source>
        <dbReference type="PROSITE" id="PS50932"/>
    </source>
</evidence>
<evidence type="ECO:0000256" key="2">
    <source>
        <dbReference type="ARBA" id="ARBA00023125"/>
    </source>
</evidence>
<dbReference type="Gene3D" id="1.10.260.40">
    <property type="entry name" value="lambda repressor-like DNA-binding domains"/>
    <property type="match status" value="1"/>
</dbReference>
<accession>A0A9D1ETP0</accession>
<dbReference type="Pfam" id="PF00356">
    <property type="entry name" value="LacI"/>
    <property type="match status" value="1"/>
</dbReference>
<dbReference type="PANTHER" id="PTHR30146">
    <property type="entry name" value="LACI-RELATED TRANSCRIPTIONAL REPRESSOR"/>
    <property type="match status" value="1"/>
</dbReference>
<proteinExistence type="predicted"/>
<evidence type="ECO:0000256" key="1">
    <source>
        <dbReference type="ARBA" id="ARBA00023015"/>
    </source>
</evidence>
<dbReference type="InterPro" id="IPR028082">
    <property type="entry name" value="Peripla_BP_I"/>
</dbReference>
<comment type="caution">
    <text evidence="5">The sequence shown here is derived from an EMBL/GenBank/DDBJ whole genome shotgun (WGS) entry which is preliminary data.</text>
</comment>
<dbReference type="Pfam" id="PF13377">
    <property type="entry name" value="Peripla_BP_3"/>
    <property type="match status" value="1"/>
</dbReference>
<dbReference type="InterPro" id="IPR046335">
    <property type="entry name" value="LacI/GalR-like_sensor"/>
</dbReference>
<keyword evidence="3" id="KW-0804">Transcription</keyword>
<dbReference type="PROSITE" id="PS50932">
    <property type="entry name" value="HTH_LACI_2"/>
    <property type="match status" value="1"/>
</dbReference>
<dbReference type="SUPFAM" id="SSF53822">
    <property type="entry name" value="Periplasmic binding protein-like I"/>
    <property type="match status" value="1"/>
</dbReference>
<sequence length="345" mass="39295">MGQKKKVKLEDIAGTLGVSIVTVSNALKGKKGVSEELRQKIENTAREMGYQTAQRETRSKHDSHIIGAVVAERYVKEFPSFYMEVYKNISQEAMKEGSLTMLEVATLEKESLREKFAAFQGCEIAGIILIGELKKEYIEAVRREYRNIPIVCVDYYDVYDDMDYIVTEGFGGMELMTRMMLKEGINDLAFVGTVNATKNITDRYLGYCKALDRAGIEDAKNNIIPDRDSQGEVFGMNFRLPDRLPRGFVCNCDRTAFLVIQKLEERGLRVPEDISVVGFDNYPPDITGGRQLSTYKNDEKILAWLSIHTMLQRIEGEKKPEGIRIVEGKVIRGETVKFRRRRRDG</sequence>
<evidence type="ECO:0000313" key="6">
    <source>
        <dbReference type="Proteomes" id="UP000823935"/>
    </source>
</evidence>
<evidence type="ECO:0000256" key="3">
    <source>
        <dbReference type="ARBA" id="ARBA00023163"/>
    </source>
</evidence>
<dbReference type="EMBL" id="DVIQ01000068">
    <property type="protein sequence ID" value="HIS32067.1"/>
    <property type="molecule type" value="Genomic_DNA"/>
</dbReference>
<dbReference type="SUPFAM" id="SSF47413">
    <property type="entry name" value="lambda repressor-like DNA-binding domains"/>
    <property type="match status" value="1"/>
</dbReference>
<reference evidence="5" key="2">
    <citation type="journal article" date="2021" name="PeerJ">
        <title>Extensive microbial diversity within the chicken gut microbiome revealed by metagenomics and culture.</title>
        <authorList>
            <person name="Gilroy R."/>
            <person name="Ravi A."/>
            <person name="Getino M."/>
            <person name="Pursley I."/>
            <person name="Horton D.L."/>
            <person name="Alikhan N.F."/>
            <person name="Baker D."/>
            <person name="Gharbi K."/>
            <person name="Hall N."/>
            <person name="Watson M."/>
            <person name="Adriaenssens E.M."/>
            <person name="Foster-Nyarko E."/>
            <person name="Jarju S."/>
            <person name="Secka A."/>
            <person name="Antonio M."/>
            <person name="Oren A."/>
            <person name="Chaudhuri R.R."/>
            <person name="La Ragione R."/>
            <person name="Hildebrand F."/>
            <person name="Pallen M.J."/>
        </authorList>
    </citation>
    <scope>NUCLEOTIDE SEQUENCE</scope>
    <source>
        <strain evidence="5">CHK190-19873</strain>
    </source>
</reference>
<dbReference type="PANTHER" id="PTHR30146:SF109">
    <property type="entry name" value="HTH-TYPE TRANSCRIPTIONAL REGULATOR GALS"/>
    <property type="match status" value="1"/>
</dbReference>
<dbReference type="GO" id="GO:0000976">
    <property type="term" value="F:transcription cis-regulatory region binding"/>
    <property type="evidence" value="ECO:0007669"/>
    <property type="project" value="TreeGrafter"/>
</dbReference>
<feature type="domain" description="HTH lacI-type" evidence="4">
    <location>
        <begin position="7"/>
        <end position="59"/>
    </location>
</feature>
<keyword evidence="2 5" id="KW-0238">DNA-binding</keyword>
<keyword evidence="1" id="KW-0805">Transcription regulation</keyword>
<dbReference type="GO" id="GO:0003700">
    <property type="term" value="F:DNA-binding transcription factor activity"/>
    <property type="evidence" value="ECO:0007669"/>
    <property type="project" value="TreeGrafter"/>
</dbReference>
<dbReference type="InterPro" id="IPR000843">
    <property type="entry name" value="HTH_LacI"/>
</dbReference>
<organism evidence="5 6">
    <name type="scientific">Candidatus Limivivens intestinipullorum</name>
    <dbReference type="NCBI Taxonomy" id="2840858"/>
    <lineage>
        <taxon>Bacteria</taxon>
        <taxon>Bacillati</taxon>
        <taxon>Bacillota</taxon>
        <taxon>Clostridia</taxon>
        <taxon>Lachnospirales</taxon>
        <taxon>Lachnospiraceae</taxon>
        <taxon>Lachnospiraceae incertae sedis</taxon>
        <taxon>Candidatus Limivivens</taxon>
    </lineage>
</organism>
<dbReference type="CDD" id="cd01392">
    <property type="entry name" value="HTH_LacI"/>
    <property type="match status" value="1"/>
</dbReference>
<dbReference type="Gene3D" id="3.40.50.2300">
    <property type="match status" value="2"/>
</dbReference>
<gene>
    <name evidence="5" type="ORF">IAB44_11055</name>
</gene>
<reference evidence="5" key="1">
    <citation type="submission" date="2020-10" db="EMBL/GenBank/DDBJ databases">
        <authorList>
            <person name="Gilroy R."/>
        </authorList>
    </citation>
    <scope>NUCLEOTIDE SEQUENCE</scope>
    <source>
        <strain evidence="5">CHK190-19873</strain>
    </source>
</reference>
<protein>
    <submittedName>
        <fullName evidence="5">LacI family DNA-binding transcriptional regulator</fullName>
    </submittedName>
</protein>
<dbReference type="Proteomes" id="UP000823935">
    <property type="component" value="Unassembled WGS sequence"/>
</dbReference>
<name>A0A9D1ETP0_9FIRM</name>
<evidence type="ECO:0000313" key="5">
    <source>
        <dbReference type="EMBL" id="HIS32067.1"/>
    </source>
</evidence>
<dbReference type="AlphaFoldDB" id="A0A9D1ETP0"/>
<dbReference type="SMART" id="SM00354">
    <property type="entry name" value="HTH_LACI"/>
    <property type="match status" value="1"/>
</dbReference>